<dbReference type="OrthoDB" id="260093at2"/>
<name>A0A518DE20_9BACT</name>
<keyword evidence="1" id="KW-1133">Transmembrane helix</keyword>
<keyword evidence="1" id="KW-0472">Membrane</keyword>
<reference evidence="3 4" key="1">
    <citation type="submission" date="2019-02" db="EMBL/GenBank/DDBJ databases">
        <title>Deep-cultivation of Planctomycetes and their phenomic and genomic characterization uncovers novel biology.</title>
        <authorList>
            <person name="Wiegand S."/>
            <person name="Jogler M."/>
            <person name="Boedeker C."/>
            <person name="Pinto D."/>
            <person name="Vollmers J."/>
            <person name="Rivas-Marin E."/>
            <person name="Kohn T."/>
            <person name="Peeters S.H."/>
            <person name="Heuer A."/>
            <person name="Rast P."/>
            <person name="Oberbeckmann S."/>
            <person name="Bunk B."/>
            <person name="Jeske O."/>
            <person name="Meyerdierks A."/>
            <person name="Storesund J.E."/>
            <person name="Kallscheuer N."/>
            <person name="Luecker S."/>
            <person name="Lage O.M."/>
            <person name="Pohl T."/>
            <person name="Merkel B.J."/>
            <person name="Hornburger P."/>
            <person name="Mueller R.-W."/>
            <person name="Bruemmer F."/>
            <person name="Labrenz M."/>
            <person name="Spormann A.M."/>
            <person name="Op den Camp H."/>
            <person name="Overmann J."/>
            <person name="Amann R."/>
            <person name="Jetten M.S.M."/>
            <person name="Mascher T."/>
            <person name="Medema M.H."/>
            <person name="Devos D.P."/>
            <person name="Kaster A.-K."/>
            <person name="Ovreas L."/>
            <person name="Rohde M."/>
            <person name="Galperin M.Y."/>
            <person name="Jogler C."/>
        </authorList>
    </citation>
    <scope>NUCLEOTIDE SEQUENCE [LARGE SCALE GENOMIC DNA]</scope>
    <source>
        <strain evidence="3 4">Pla175</strain>
    </source>
</reference>
<feature type="signal peptide" evidence="2">
    <location>
        <begin position="1"/>
        <end position="23"/>
    </location>
</feature>
<feature type="chain" id="PRO_5021785722" description="Protein BatD" evidence="2">
    <location>
        <begin position="24"/>
        <end position="340"/>
    </location>
</feature>
<dbReference type="Proteomes" id="UP000317429">
    <property type="component" value="Chromosome"/>
</dbReference>
<keyword evidence="4" id="KW-1185">Reference proteome</keyword>
<evidence type="ECO:0000256" key="1">
    <source>
        <dbReference type="SAM" id="Phobius"/>
    </source>
</evidence>
<dbReference type="RefSeq" id="WP_145286774.1">
    <property type="nucleotide sequence ID" value="NZ_CP036291.1"/>
</dbReference>
<organism evidence="3 4">
    <name type="scientific">Pirellulimonas nuda</name>
    <dbReference type="NCBI Taxonomy" id="2528009"/>
    <lineage>
        <taxon>Bacteria</taxon>
        <taxon>Pseudomonadati</taxon>
        <taxon>Planctomycetota</taxon>
        <taxon>Planctomycetia</taxon>
        <taxon>Pirellulales</taxon>
        <taxon>Lacipirellulaceae</taxon>
        <taxon>Pirellulimonas</taxon>
    </lineage>
</organism>
<dbReference type="EMBL" id="CP036291">
    <property type="protein sequence ID" value="QDU89713.1"/>
    <property type="molecule type" value="Genomic_DNA"/>
</dbReference>
<keyword evidence="1" id="KW-0812">Transmembrane</keyword>
<evidence type="ECO:0008006" key="5">
    <source>
        <dbReference type="Google" id="ProtNLM"/>
    </source>
</evidence>
<dbReference type="KEGG" id="pnd:Pla175_31080"/>
<proteinExistence type="predicted"/>
<evidence type="ECO:0000256" key="2">
    <source>
        <dbReference type="SAM" id="SignalP"/>
    </source>
</evidence>
<evidence type="ECO:0000313" key="4">
    <source>
        <dbReference type="Proteomes" id="UP000317429"/>
    </source>
</evidence>
<gene>
    <name evidence="3" type="ORF">Pla175_31080</name>
</gene>
<sequence length="340" mass="36279" precursor="true">MMFAQPMAAAVLLCLLPTAYAGAAEVGAAEGGAAEAAPQQSVVRRGPVTLRVSVDKQAAQVAEPVRLELEVRAPRGTLVELPRLPERLGAFEVRGRRLLRDLPAEGDAQGRLWVLRATLETLETGPQQVPALDAQVATGEPGATFETIRSEPIAVQITSVLEDRADPTKFRDIKDAVDLAAPSEPSGRWLVWTLAGAGVAATLALTAVLLAKRRRGPSPSAWALGQIDDLRQLPADDRAGAEMIYDELIEVVREYFELEFGTPTRARTSAELLAAAAHGAELGQTPRRRLASLVSAADDVKFARGGVGGPQLLQAFEDASAFVLECERRRAAARETSDVL</sequence>
<accession>A0A518DE20</accession>
<evidence type="ECO:0000313" key="3">
    <source>
        <dbReference type="EMBL" id="QDU89713.1"/>
    </source>
</evidence>
<dbReference type="AlphaFoldDB" id="A0A518DE20"/>
<keyword evidence="2" id="KW-0732">Signal</keyword>
<feature type="transmembrane region" description="Helical" evidence="1">
    <location>
        <begin position="189"/>
        <end position="211"/>
    </location>
</feature>
<protein>
    <recommendedName>
        <fullName evidence="5">Protein BatD</fullName>
    </recommendedName>
</protein>